<dbReference type="EMBL" id="MAYW01000060">
    <property type="protein sequence ID" value="ODS32490.1"/>
    <property type="molecule type" value="Genomic_DNA"/>
</dbReference>
<dbReference type="Proteomes" id="UP000094056">
    <property type="component" value="Unassembled WGS sequence"/>
</dbReference>
<name>A0A1E3XA54_9BACT</name>
<proteinExistence type="predicted"/>
<dbReference type="Pfam" id="PF18480">
    <property type="entry name" value="DUF5615"/>
    <property type="match status" value="1"/>
</dbReference>
<feature type="domain" description="DUF5615" evidence="1">
    <location>
        <begin position="1"/>
        <end position="111"/>
    </location>
</feature>
<reference evidence="2 3" key="1">
    <citation type="submission" date="2016-07" db="EMBL/GenBank/DDBJ databases">
        <title>Draft genome of Scalindua rubra, obtained from a brine-seawater interface in the Red Sea, sheds light on salt adaptation in anammox bacteria.</title>
        <authorList>
            <person name="Speth D.R."/>
            <person name="Lagkouvardos I."/>
            <person name="Wang Y."/>
            <person name="Qian P.-Y."/>
            <person name="Dutilh B.E."/>
            <person name="Jetten M.S."/>
        </authorList>
    </citation>
    <scope>NUCLEOTIDE SEQUENCE [LARGE SCALE GENOMIC DNA]</scope>
    <source>
        <strain evidence="2">BSI-1</strain>
    </source>
</reference>
<accession>A0A1E3XA54</accession>
<evidence type="ECO:0000313" key="2">
    <source>
        <dbReference type="EMBL" id="ODS32490.1"/>
    </source>
</evidence>
<sequence length="120" mass="13319">MQFLIDEDLPRSTGDLLKRYGHKAIDVRDVGLRGAKDSQIASYAQNKGLCLVTGDFDFADIRNYPPAQYAGLVILSIPRDATAIFILNLLEGFLKQDKLISELPGKLTIVEPGCIRVRKD</sequence>
<protein>
    <recommendedName>
        <fullName evidence="1">DUF5615 domain-containing protein</fullName>
    </recommendedName>
</protein>
<comment type="caution">
    <text evidence="2">The sequence shown here is derived from an EMBL/GenBank/DDBJ whole genome shotgun (WGS) entry which is preliminary data.</text>
</comment>
<dbReference type="AlphaFoldDB" id="A0A1E3XA54"/>
<gene>
    <name evidence="2" type="ORF">SCARUB_02391</name>
</gene>
<organism evidence="2 3">
    <name type="scientific">Candidatus Scalindua rubra</name>
    <dbReference type="NCBI Taxonomy" id="1872076"/>
    <lineage>
        <taxon>Bacteria</taxon>
        <taxon>Pseudomonadati</taxon>
        <taxon>Planctomycetota</taxon>
        <taxon>Candidatus Brocadiia</taxon>
        <taxon>Candidatus Brocadiales</taxon>
        <taxon>Candidatus Scalinduaceae</taxon>
        <taxon>Candidatus Scalindua</taxon>
    </lineage>
</organism>
<dbReference type="InterPro" id="IPR041049">
    <property type="entry name" value="DUF5615"/>
</dbReference>
<evidence type="ECO:0000313" key="3">
    <source>
        <dbReference type="Proteomes" id="UP000094056"/>
    </source>
</evidence>
<evidence type="ECO:0000259" key="1">
    <source>
        <dbReference type="Pfam" id="PF18480"/>
    </source>
</evidence>